<protein>
    <submittedName>
        <fullName evidence="4">Lipoprotein/autotransporter domain-containing protein</fullName>
    </submittedName>
</protein>
<gene>
    <name evidence="4" type="ORF">AO703_21080</name>
</gene>
<keyword evidence="4" id="KW-0449">Lipoprotein</keyword>
<dbReference type="Pfam" id="PF18883">
    <property type="entry name" value="AC_1"/>
    <property type="match status" value="1"/>
</dbReference>
<evidence type="ECO:0000259" key="3">
    <source>
        <dbReference type="PROSITE" id="PS51208"/>
    </source>
</evidence>
<evidence type="ECO:0000256" key="2">
    <source>
        <dbReference type="ARBA" id="ARBA00023026"/>
    </source>
</evidence>
<dbReference type="NCBIfam" id="TIGR02601">
    <property type="entry name" value="autotrns_rpt"/>
    <property type="match status" value="1"/>
</dbReference>
<evidence type="ECO:0000256" key="1">
    <source>
        <dbReference type="ARBA" id="ARBA00022729"/>
    </source>
</evidence>
<reference evidence="5" key="1">
    <citation type="submission" date="2015-10" db="EMBL/GenBank/DDBJ databases">
        <title>Complete Genome Sequencing of Klebsiella sp. strain G5.</title>
        <authorList>
            <person name="Chan K.-G."/>
            <person name="Chen J.-W."/>
        </authorList>
    </citation>
    <scope>NUCLEOTIDE SEQUENCE [LARGE SCALE GENOMIC DNA]</scope>
    <source>
        <strain evidence="5">G5</strain>
    </source>
</reference>
<dbReference type="KEGG" id="kle:AO703_21080"/>
<dbReference type="SUPFAM" id="SSF103515">
    <property type="entry name" value="Autotransporter"/>
    <property type="match status" value="1"/>
</dbReference>
<dbReference type="OrthoDB" id="6053567at2"/>
<dbReference type="InterPro" id="IPR036709">
    <property type="entry name" value="Autotransporte_beta_dom_sf"/>
</dbReference>
<dbReference type="NCBIfam" id="TIGR01414">
    <property type="entry name" value="autotrans_barl"/>
    <property type="match status" value="1"/>
</dbReference>
<dbReference type="Proteomes" id="UP000069162">
    <property type="component" value="Chromosome"/>
</dbReference>
<dbReference type="PROSITE" id="PS51208">
    <property type="entry name" value="AUTOTRANSPORTER"/>
    <property type="match status" value="1"/>
</dbReference>
<dbReference type="InterPro" id="IPR005546">
    <property type="entry name" value="Autotransporte_beta"/>
</dbReference>
<dbReference type="InterPro" id="IPR024973">
    <property type="entry name" value="ESPR"/>
</dbReference>
<sequence length="1792" mass="181780">MNRIYRVIWNSTLRVFQVCSELTNRQGKSPTVNQCTTLKAAPKLRILSLTIMMALSGSAVALTVDGGSSMTIDSAVTNDGYLIGVNGQGTLNIIAGGVASYTGTATNIIGGNAGSQGTVNVIDGGQWSMIDGNGIARLLQVGQGGAGRLNISAGGIVTAGSTTIGATGSGDVDVRGAGSEFNTGSLAVGSSGAGTLSISDNALVKSQGAVDIGISSGNGIATVDNGQWTVADSASNRLDLQVGGNGTLNILNGGQVTAGATNVGFGPGANGKINVQGAGSVLNTDSLVLGMRGNAELNISDYGLVNSTKSGSIGLIPGVSAVANVTDHGHWVLMGTNGLPQDLSVGVQGSGLLNINTAGVVDAGILTMGYEESGRGEINVKDQGSELNTNGMRVGFRSEGIVNISDDGRVSSTGANALGYFDGVTGTINVTSGGEWDTGNILTSIGLSGTGNLNVNTGGKVLGSSTTVVGDMATGVGTVNLEGANVSMETLALLVGNYGTGALNVSDSAKVSSTSYGLLGYYANSKGRATITTNGEWKLADSAGVGQTLYIGNLGEGEMTIDAGGSVTAGDTFVGTGAGGSGTILVDGSDSLLQVSSIDVGLAGQGMLTLTNAGTLDLTGSTVKIASMAGSKGEINIGAAHGETAASAGFITHADSIIFGAGDGSLVFNHTDVSDTGYQVDALISGATGAVVHDAGHTVFNAANTYGGKTDINDGILTVASHANNGVTGLGSSEVNIATPGTLEITAASNTNGDYTLTNALSGDGLLRVRLDSADKTFAFAGTTGSAYSGTVQLKESTFQLAGDNTTALAQAMLQTDTGNTTKVGAGTQNIGGLAFNGGTLVFDTSLPASTLAAGAINTDTLIAGAGTYNWNGREQQVNGEGVIKVAIADPWNDPMAANPDTTLNLLQQDDTQPAIQLIHANNVIGSGGSLTLSDMDGNAVGEDKTLQIAQNGAVVADGDYGFRLTTAPGDGLYVNYGLKALNIHAGQTLILAEHAGDTGAAADMSAKIGGEGNLGINSSGLVSLSNGLNDYKGATLVLAGTLRTDADGALGDTSELNISSGAATDLNGTAQTAGMLTGQSGSLLALNGGSLTLENGGISQGDLTGAGNLNVAGGTLTIDGANGHLSAATSISGGAEVVLNDVLGAGTGTITNDGKLILNAVTGELLNSISGAGIVDATAATDIALLGDNSGFNGLLNIENGSAVTLSEQKHLGTAAIADSGLLTVNTNSDWTLENILNGDGDLAKRGTGKLTLNQDSAGYSGTTDIFGGELALGTDAASTVAMASSQVNIHEGAVMSGFVSTAGHMDVMQGGTLQVSHTTVGGNLENSGTVLMNRSGAQPGNQLSVNGNYNGNNGLIAFNTTLNGDNSPTDKMTVAGDTDGNTKVVVNNVGGVGAKTVNGIELVHVDGASAGHFALTTGTVEAGAYAYTLAKGEGGNEKNWYLTSQWQGGADVDPVIDPKAPHALRPEAGSYLSNLAVANSLFNHRLHDRLGEPQYTDALRGEGDSATSLWLRQVGGHERSSAGNGQLKTQGNRYVVQLGGDLVQWSSDSQDRWHVGAMLGYANEHSHTRSNRVGYGSDGRVSGYSAGLYGTWYQNDTDKTGAYVDTWALYNWFDNNVKSDNRESDDYHSRGVTASIETGYTFETGTFSGSEGTLNTWYVQPQAQVTWMGVKDSDHSRQDGTRIQTEGDGNIQTRLGVKTYLNSHHKRDDGKQREFQPYVEANWIYNSEAYGVKMDGQKVSRDGVRNLGEVRTGVEAKLNNNLTLWGNVGVQIGDKGYSDTQGMLGVKYGW</sequence>
<dbReference type="GO" id="GO:0019867">
    <property type="term" value="C:outer membrane"/>
    <property type="evidence" value="ECO:0007669"/>
    <property type="project" value="InterPro"/>
</dbReference>
<evidence type="ECO:0000313" key="4">
    <source>
        <dbReference type="EMBL" id="ALR78681.1"/>
    </source>
</evidence>
<dbReference type="Gene3D" id="2.40.128.130">
    <property type="entry name" value="Autotransporter beta-domain"/>
    <property type="match status" value="1"/>
</dbReference>
<dbReference type="PANTHER" id="PTHR12338">
    <property type="entry name" value="AUTOTRANSPORTER"/>
    <property type="match status" value="1"/>
</dbReference>
<dbReference type="SMART" id="SM00869">
    <property type="entry name" value="Autotransporter"/>
    <property type="match status" value="1"/>
</dbReference>
<proteinExistence type="predicted"/>
<dbReference type="CDD" id="cd01344">
    <property type="entry name" value="PL2_Passenger_AT"/>
    <property type="match status" value="1"/>
</dbReference>
<dbReference type="InterPro" id="IPR030895">
    <property type="entry name" value="T5SS_PEPC_rpt"/>
</dbReference>
<dbReference type="SUPFAM" id="SSF51126">
    <property type="entry name" value="Pectin lyase-like"/>
    <property type="match status" value="1"/>
</dbReference>
<dbReference type="EMBL" id="CP012871">
    <property type="protein sequence ID" value="ALR78681.1"/>
    <property type="molecule type" value="Genomic_DNA"/>
</dbReference>
<dbReference type="InterPro" id="IPR013425">
    <property type="entry name" value="Autotrns_rpt"/>
</dbReference>
<dbReference type="Gene3D" id="2.160.20.20">
    <property type="match status" value="1"/>
</dbReference>
<dbReference type="InterPro" id="IPR006315">
    <property type="entry name" value="OM_autotransptr_brl_dom"/>
</dbReference>
<name>A0A806XJ27_9ENTR</name>
<feature type="domain" description="Autotransporter" evidence="3">
    <location>
        <begin position="1504"/>
        <end position="1792"/>
    </location>
</feature>
<dbReference type="InterPro" id="IPR012332">
    <property type="entry name" value="Autotransporter_pectin_lyase_C"/>
</dbReference>
<keyword evidence="2" id="KW-0843">Virulence</keyword>
<organism evidence="4 5">
    <name type="scientific">[Enterobacter] lignolyticus</name>
    <dbReference type="NCBI Taxonomy" id="1334193"/>
    <lineage>
        <taxon>Bacteria</taxon>
        <taxon>Pseudomonadati</taxon>
        <taxon>Pseudomonadota</taxon>
        <taxon>Gammaproteobacteria</taxon>
        <taxon>Enterobacterales</taxon>
        <taxon>Enterobacteriaceae</taxon>
        <taxon>Pluralibacter</taxon>
    </lineage>
</organism>
<dbReference type="InterPro" id="IPR011050">
    <property type="entry name" value="Pectin_lyase_fold/virulence"/>
</dbReference>
<dbReference type="Pfam" id="PF13018">
    <property type="entry name" value="ESPR"/>
    <property type="match status" value="1"/>
</dbReference>
<dbReference type="Pfam" id="PF03797">
    <property type="entry name" value="Autotransporter"/>
    <property type="match status" value="1"/>
</dbReference>
<keyword evidence="1" id="KW-0732">Signal</keyword>
<dbReference type="InterPro" id="IPR050909">
    <property type="entry name" value="Bact_Autotransporter_VF"/>
</dbReference>
<dbReference type="NCBIfam" id="TIGR04393">
    <property type="entry name" value="rpt_T5SS_PEPC"/>
    <property type="match status" value="6"/>
</dbReference>
<dbReference type="InterPro" id="IPR043990">
    <property type="entry name" value="AC_1"/>
</dbReference>
<evidence type="ECO:0000313" key="5">
    <source>
        <dbReference type="Proteomes" id="UP000069162"/>
    </source>
</evidence>
<dbReference type="PANTHER" id="PTHR12338:SF5">
    <property type="entry name" value="ANTIGEN 43-RELATED"/>
    <property type="match status" value="1"/>
</dbReference>
<accession>A0A806XJ27</accession>